<proteinExistence type="predicted"/>
<feature type="signal peptide" evidence="1">
    <location>
        <begin position="1"/>
        <end position="20"/>
    </location>
</feature>
<keyword evidence="1" id="KW-0732">Signal</keyword>
<dbReference type="EMBL" id="MIPY01000008">
    <property type="protein sequence ID" value="OES33649.1"/>
    <property type="molecule type" value="Genomic_DNA"/>
</dbReference>
<keyword evidence="3" id="KW-1185">Reference proteome</keyword>
<organism evidence="2 3">
    <name type="scientific">Alteromonas macleodii</name>
    <name type="common">Pseudoalteromonas macleodii</name>
    <dbReference type="NCBI Taxonomy" id="28108"/>
    <lineage>
        <taxon>Bacteria</taxon>
        <taxon>Pseudomonadati</taxon>
        <taxon>Pseudomonadota</taxon>
        <taxon>Gammaproteobacteria</taxon>
        <taxon>Alteromonadales</taxon>
        <taxon>Alteromonadaceae</taxon>
        <taxon>Alteromonas/Salinimonas group</taxon>
        <taxon>Alteromonas</taxon>
    </lineage>
</organism>
<comment type="caution">
    <text evidence="2">The sequence shown here is derived from an EMBL/GenBank/DDBJ whole genome shotgun (WGS) entry which is preliminary data.</text>
</comment>
<protein>
    <recommendedName>
        <fullName evidence="4">Lipoprotein</fullName>
    </recommendedName>
</protein>
<accession>A0AB36FW63</accession>
<feature type="chain" id="PRO_5044306572" description="Lipoprotein" evidence="1">
    <location>
        <begin position="21"/>
        <end position="47"/>
    </location>
</feature>
<gene>
    <name evidence="2" type="ORF">BFV95_1136</name>
</gene>
<name>A0AB36FW63_ALTMA</name>
<reference evidence="2 3" key="1">
    <citation type="submission" date="2016-09" db="EMBL/GenBank/DDBJ databases">
        <title>Draft Genome Sequence of four Alteromonas macleodii strains isolated from copper coupons and grown long-term at elevated copper levels.</title>
        <authorList>
            <person name="Cusick K."/>
            <person name="Dale J."/>
            <person name="Little B."/>
            <person name="Biffinger J."/>
        </authorList>
    </citation>
    <scope>NUCLEOTIDE SEQUENCE [LARGE SCALE GENOMIC DNA]</scope>
    <source>
        <strain evidence="2 3">KCP01</strain>
    </source>
</reference>
<dbReference type="Proteomes" id="UP000095392">
    <property type="component" value="Unassembled WGS sequence"/>
</dbReference>
<evidence type="ECO:0008006" key="4">
    <source>
        <dbReference type="Google" id="ProtNLM"/>
    </source>
</evidence>
<evidence type="ECO:0000313" key="3">
    <source>
        <dbReference type="Proteomes" id="UP000095392"/>
    </source>
</evidence>
<dbReference type="AlphaFoldDB" id="A0AB36FW63"/>
<sequence>MPSSLLLAMLLLACSVEELAFEEVELQPANAITLNIPERINVFISLP</sequence>
<evidence type="ECO:0000313" key="2">
    <source>
        <dbReference type="EMBL" id="OES33649.1"/>
    </source>
</evidence>
<evidence type="ECO:0000256" key="1">
    <source>
        <dbReference type="SAM" id="SignalP"/>
    </source>
</evidence>